<sequence length="100" mass="11067">MATRQQALARFPQSSLTLRWGLVISIALLALSALIPVLQASLITTQGHDLQLLKQNRTQLTSEIRLLESELAGLNSLERIERRAREIGLADPATPPIFIQ</sequence>
<evidence type="ECO:0000313" key="3">
    <source>
        <dbReference type="EMBL" id="SVD90097.1"/>
    </source>
</evidence>
<evidence type="ECO:0000256" key="2">
    <source>
        <dbReference type="SAM" id="Phobius"/>
    </source>
</evidence>
<keyword evidence="2" id="KW-1133">Transmembrane helix</keyword>
<reference evidence="3" key="1">
    <citation type="submission" date="2018-05" db="EMBL/GenBank/DDBJ databases">
        <authorList>
            <person name="Lanie J.A."/>
            <person name="Ng W.-L."/>
            <person name="Kazmierczak K.M."/>
            <person name="Andrzejewski T.M."/>
            <person name="Davidsen T.M."/>
            <person name="Wayne K.J."/>
            <person name="Tettelin H."/>
            <person name="Glass J.I."/>
            <person name="Rusch D."/>
            <person name="Podicherti R."/>
            <person name="Tsui H.-C.T."/>
            <person name="Winkler M.E."/>
        </authorList>
    </citation>
    <scope>NUCLEOTIDE SEQUENCE</scope>
</reference>
<evidence type="ECO:0008006" key="4">
    <source>
        <dbReference type="Google" id="ProtNLM"/>
    </source>
</evidence>
<dbReference type="AlphaFoldDB" id="A0A382Z3J4"/>
<evidence type="ECO:0000256" key="1">
    <source>
        <dbReference type="SAM" id="Coils"/>
    </source>
</evidence>
<feature type="transmembrane region" description="Helical" evidence="2">
    <location>
        <begin position="20"/>
        <end position="44"/>
    </location>
</feature>
<keyword evidence="1" id="KW-0175">Coiled coil</keyword>
<gene>
    <name evidence="3" type="ORF">METZ01_LOCUS442951</name>
</gene>
<proteinExistence type="predicted"/>
<feature type="coiled-coil region" evidence="1">
    <location>
        <begin position="50"/>
        <end position="77"/>
    </location>
</feature>
<keyword evidence="2" id="KW-0472">Membrane</keyword>
<protein>
    <recommendedName>
        <fullName evidence="4">Cell division protein FtsL</fullName>
    </recommendedName>
</protein>
<accession>A0A382Z3J4</accession>
<organism evidence="3">
    <name type="scientific">marine metagenome</name>
    <dbReference type="NCBI Taxonomy" id="408172"/>
    <lineage>
        <taxon>unclassified sequences</taxon>
        <taxon>metagenomes</taxon>
        <taxon>ecological metagenomes</taxon>
    </lineage>
</organism>
<dbReference type="EMBL" id="UINC01180748">
    <property type="protein sequence ID" value="SVD90097.1"/>
    <property type="molecule type" value="Genomic_DNA"/>
</dbReference>
<keyword evidence="2" id="KW-0812">Transmembrane</keyword>
<name>A0A382Z3J4_9ZZZZ</name>
<feature type="non-terminal residue" evidence="3">
    <location>
        <position position="100"/>
    </location>
</feature>